<comment type="caution">
    <text evidence="3">Lacks conserved residue(s) required for the propagation of feature annotation.</text>
</comment>
<dbReference type="PROSITE" id="PS50067">
    <property type="entry name" value="KINESIN_MOTOR_2"/>
    <property type="match status" value="1"/>
</dbReference>
<dbReference type="InterPro" id="IPR001752">
    <property type="entry name" value="Kinesin_motor_dom"/>
</dbReference>
<protein>
    <recommendedName>
        <fullName evidence="4">Kinesin motor domain-containing protein</fullName>
    </recommendedName>
</protein>
<evidence type="ECO:0000256" key="1">
    <source>
        <dbReference type="ARBA" id="ARBA00022741"/>
    </source>
</evidence>
<dbReference type="Proteomes" id="UP001152622">
    <property type="component" value="Chromosome 5"/>
</dbReference>
<keyword evidence="2" id="KW-0067">ATP-binding</keyword>
<comment type="similarity">
    <text evidence="3">Belongs to the TRAFAC class myosin-kinesin ATPase superfamily. Kinesin family.</text>
</comment>
<comment type="caution">
    <text evidence="5">The sequence shown here is derived from an EMBL/GenBank/DDBJ whole genome shotgun (WGS) entry which is preliminary data.</text>
</comment>
<reference evidence="5" key="1">
    <citation type="journal article" date="2023" name="Science">
        <title>Genome structures resolve the early diversification of teleost fishes.</title>
        <authorList>
            <person name="Parey E."/>
            <person name="Louis A."/>
            <person name="Montfort J."/>
            <person name="Bouchez O."/>
            <person name="Roques C."/>
            <person name="Iampietro C."/>
            <person name="Lluch J."/>
            <person name="Castinel A."/>
            <person name="Donnadieu C."/>
            <person name="Desvignes T."/>
            <person name="Floi Bucao C."/>
            <person name="Jouanno E."/>
            <person name="Wen M."/>
            <person name="Mejri S."/>
            <person name="Dirks R."/>
            <person name="Jansen H."/>
            <person name="Henkel C."/>
            <person name="Chen W.J."/>
            <person name="Zahm M."/>
            <person name="Cabau C."/>
            <person name="Klopp C."/>
            <person name="Thompson A.W."/>
            <person name="Robinson-Rechavi M."/>
            <person name="Braasch I."/>
            <person name="Lecointre G."/>
            <person name="Bobe J."/>
            <person name="Postlethwait J.H."/>
            <person name="Berthelot C."/>
            <person name="Roest Crollius H."/>
            <person name="Guiguen Y."/>
        </authorList>
    </citation>
    <scope>NUCLEOTIDE SEQUENCE</scope>
    <source>
        <strain evidence="5">WJC10195</strain>
    </source>
</reference>
<accession>A0A9Q1J0K7</accession>
<keyword evidence="1" id="KW-0547">Nucleotide-binding</keyword>
<evidence type="ECO:0000256" key="3">
    <source>
        <dbReference type="PROSITE-ProRule" id="PRU00283"/>
    </source>
</evidence>
<dbReference type="EMBL" id="JAINUF010000005">
    <property type="protein sequence ID" value="KAJ8360317.1"/>
    <property type="molecule type" value="Genomic_DNA"/>
</dbReference>
<dbReference type="Pfam" id="PF00225">
    <property type="entry name" value="Kinesin"/>
    <property type="match status" value="1"/>
</dbReference>
<dbReference type="GO" id="GO:0003777">
    <property type="term" value="F:microtubule motor activity"/>
    <property type="evidence" value="ECO:0007669"/>
    <property type="project" value="InterPro"/>
</dbReference>
<dbReference type="Gene3D" id="3.40.850.10">
    <property type="entry name" value="Kinesin motor domain"/>
    <property type="match status" value="1"/>
</dbReference>
<organism evidence="5 6">
    <name type="scientific">Synaphobranchus kaupii</name>
    <name type="common">Kaup's arrowtooth eel</name>
    <dbReference type="NCBI Taxonomy" id="118154"/>
    <lineage>
        <taxon>Eukaryota</taxon>
        <taxon>Metazoa</taxon>
        <taxon>Chordata</taxon>
        <taxon>Craniata</taxon>
        <taxon>Vertebrata</taxon>
        <taxon>Euteleostomi</taxon>
        <taxon>Actinopterygii</taxon>
        <taxon>Neopterygii</taxon>
        <taxon>Teleostei</taxon>
        <taxon>Anguilliformes</taxon>
        <taxon>Synaphobranchidae</taxon>
        <taxon>Synaphobranchus</taxon>
    </lineage>
</organism>
<evidence type="ECO:0000313" key="5">
    <source>
        <dbReference type="EMBL" id="KAJ8360317.1"/>
    </source>
</evidence>
<evidence type="ECO:0000259" key="4">
    <source>
        <dbReference type="PROSITE" id="PS50067"/>
    </source>
</evidence>
<proteinExistence type="inferred from homology"/>
<dbReference type="PANTHER" id="PTHR47117:SF6">
    <property type="entry name" value="KINESIN-LIKE PROTEIN KIF16B"/>
    <property type="match status" value="1"/>
</dbReference>
<gene>
    <name evidence="5" type="ORF">SKAU_G00168420</name>
</gene>
<name>A0A9Q1J0K7_SYNKA</name>
<dbReference type="SUPFAM" id="SSF52540">
    <property type="entry name" value="P-loop containing nucleoside triphosphate hydrolases"/>
    <property type="match status" value="1"/>
</dbReference>
<dbReference type="InterPro" id="IPR036961">
    <property type="entry name" value="Kinesin_motor_dom_sf"/>
</dbReference>
<dbReference type="PRINTS" id="PR00380">
    <property type="entry name" value="KINESINHEAVY"/>
</dbReference>
<keyword evidence="6" id="KW-1185">Reference proteome</keyword>
<evidence type="ECO:0000313" key="6">
    <source>
        <dbReference type="Proteomes" id="UP001152622"/>
    </source>
</evidence>
<dbReference type="GO" id="GO:0007018">
    <property type="term" value="P:microtubule-based movement"/>
    <property type="evidence" value="ECO:0007669"/>
    <property type="project" value="InterPro"/>
</dbReference>
<feature type="domain" description="Kinesin motor" evidence="4">
    <location>
        <begin position="1"/>
        <end position="148"/>
    </location>
</feature>
<dbReference type="AlphaFoldDB" id="A0A9Q1J0K7"/>
<evidence type="ECO:0000256" key="2">
    <source>
        <dbReference type="ARBA" id="ARBA00022840"/>
    </source>
</evidence>
<dbReference type="InterPro" id="IPR027417">
    <property type="entry name" value="P-loop_NTPase"/>
</dbReference>
<sequence>MSSSPQPACDVSSPSHAIFTISLTQATFDVEMPSETVDLVGRERADASGATGARLYGRAKHQAVSGHAGQCHHCLGIAAILCLAAAGLSQSAGSSLMKRKRRFVPHRDSVLTWHLKDSIGGNSKTIKISTSQTAHNMMAALIWSPLVA</sequence>
<dbReference type="GO" id="GO:0005524">
    <property type="term" value="F:ATP binding"/>
    <property type="evidence" value="ECO:0007669"/>
    <property type="project" value="UniProtKB-KW"/>
</dbReference>
<dbReference type="GO" id="GO:0008017">
    <property type="term" value="F:microtubule binding"/>
    <property type="evidence" value="ECO:0007669"/>
    <property type="project" value="InterPro"/>
</dbReference>
<dbReference type="OrthoDB" id="3176171at2759"/>
<dbReference type="PANTHER" id="PTHR47117">
    <property type="entry name" value="STAR-RELATED LIPID TRANSFER PROTEIN 9"/>
    <property type="match status" value="1"/>
</dbReference>